<reference evidence="1" key="1">
    <citation type="submission" date="2020-06" db="EMBL/GenBank/DDBJ databases">
        <authorList>
            <consortium name="Plant Systems Biology data submission"/>
        </authorList>
    </citation>
    <scope>NUCLEOTIDE SEQUENCE</scope>
    <source>
        <strain evidence="1">D6</strain>
    </source>
</reference>
<gene>
    <name evidence="1" type="ORF">SEMRO_1233_G254840.1</name>
</gene>
<evidence type="ECO:0000313" key="1">
    <source>
        <dbReference type="EMBL" id="CAB9521797.1"/>
    </source>
</evidence>
<protein>
    <submittedName>
        <fullName evidence="1">Uncharacterized protein</fullName>
    </submittedName>
</protein>
<comment type="caution">
    <text evidence="1">The sequence shown here is derived from an EMBL/GenBank/DDBJ whole genome shotgun (WGS) entry which is preliminary data.</text>
</comment>
<evidence type="ECO:0000313" key="2">
    <source>
        <dbReference type="Proteomes" id="UP001153069"/>
    </source>
</evidence>
<keyword evidence="2" id="KW-1185">Reference proteome</keyword>
<organism evidence="1 2">
    <name type="scientific">Seminavis robusta</name>
    <dbReference type="NCBI Taxonomy" id="568900"/>
    <lineage>
        <taxon>Eukaryota</taxon>
        <taxon>Sar</taxon>
        <taxon>Stramenopiles</taxon>
        <taxon>Ochrophyta</taxon>
        <taxon>Bacillariophyta</taxon>
        <taxon>Bacillariophyceae</taxon>
        <taxon>Bacillariophycidae</taxon>
        <taxon>Naviculales</taxon>
        <taxon>Naviculaceae</taxon>
        <taxon>Seminavis</taxon>
    </lineage>
</organism>
<accession>A0A9N8EHR4</accession>
<dbReference type="EMBL" id="CAICTM010001231">
    <property type="protein sequence ID" value="CAB9521797.1"/>
    <property type="molecule type" value="Genomic_DNA"/>
</dbReference>
<sequence length="129" mass="14377">MAASRYSLQGQRLEAQTFPSPGHVPATFSSRSRCLIDMDSVLIVLTEGANNDAAAEQPALAYQRMLYRLEIGLAVRGNVAFADESQRTTADCEEILTKELNALTKWQIVGLRFPFWTKETNTRQSIVLV</sequence>
<dbReference type="AlphaFoldDB" id="A0A9N8EHR4"/>
<name>A0A9N8EHR4_9STRA</name>
<proteinExistence type="predicted"/>
<dbReference type="Proteomes" id="UP001153069">
    <property type="component" value="Unassembled WGS sequence"/>
</dbReference>